<gene>
    <name evidence="1" type="ORF">OO013_16630</name>
</gene>
<dbReference type="RefSeq" id="WP_266058099.1">
    <property type="nucleotide sequence ID" value="NZ_JAPFQN010000010.1"/>
</dbReference>
<evidence type="ECO:0000313" key="1">
    <source>
        <dbReference type="EMBL" id="MCX2745508.1"/>
    </source>
</evidence>
<protein>
    <submittedName>
        <fullName evidence="1">DUF3575 domain-containing protein</fullName>
    </submittedName>
</protein>
<dbReference type="Proteomes" id="UP001209885">
    <property type="component" value="Unassembled WGS sequence"/>
</dbReference>
<reference evidence="1 2" key="1">
    <citation type="submission" date="2022-11" db="EMBL/GenBank/DDBJ databases">
        <title>The characterization of three novel Bacteroidetes species and genomic analysis of their roles in tidal elemental geochemical cycles.</title>
        <authorList>
            <person name="Ma K."/>
        </authorList>
    </citation>
    <scope>NUCLEOTIDE SEQUENCE [LARGE SCALE GENOMIC DNA]</scope>
    <source>
        <strain evidence="1 2">M17</strain>
    </source>
</reference>
<proteinExistence type="predicted"/>
<dbReference type="SUPFAM" id="SSF56925">
    <property type="entry name" value="OMPA-like"/>
    <property type="match status" value="1"/>
</dbReference>
<evidence type="ECO:0000313" key="2">
    <source>
        <dbReference type="Proteomes" id="UP001209885"/>
    </source>
</evidence>
<dbReference type="EMBL" id="JAPFQN010000010">
    <property type="protein sequence ID" value="MCX2745508.1"/>
    <property type="molecule type" value="Genomic_DNA"/>
</dbReference>
<name>A0ABT3RUQ2_9BACT</name>
<dbReference type="NCBIfam" id="TIGR01414">
    <property type="entry name" value="autotrans_barl"/>
    <property type="match status" value="1"/>
</dbReference>
<accession>A0ABT3RUQ2</accession>
<dbReference type="InterPro" id="IPR006315">
    <property type="entry name" value="OM_autotransptr_brl_dom"/>
</dbReference>
<dbReference type="InterPro" id="IPR011250">
    <property type="entry name" value="OMP/PagP_B-barrel"/>
</dbReference>
<keyword evidence="2" id="KW-1185">Reference proteome</keyword>
<sequence>MHGGLSLFKWGIIFLTYFLSFAEVHSQNEDSVGTPFIKGKWISGLSGTISSGTAISDTTTQRAFNNNYGMNLSTGKFIANRWMLGLIFNSSRQNSNDIIKRNLEQLFIGPLVSYYFSDNETGSLFVSLSPGYTSFQDEISLVRNGLVQGEKVKGDGFGLYFRFGYTYVIHHRILLEFGLNVSNSWVGAERLSFPANSRTYNNLQIGTLSFSFGFNVLLDDFFF</sequence>
<comment type="caution">
    <text evidence="1">The sequence shown here is derived from an EMBL/GenBank/DDBJ whole genome shotgun (WGS) entry which is preliminary data.</text>
</comment>
<organism evidence="1 2">
    <name type="scientific">Mangrovivirga halotolerans</name>
    <dbReference type="NCBI Taxonomy" id="2993936"/>
    <lineage>
        <taxon>Bacteria</taxon>
        <taxon>Pseudomonadati</taxon>
        <taxon>Bacteroidota</taxon>
        <taxon>Cytophagia</taxon>
        <taxon>Cytophagales</taxon>
        <taxon>Mangrovivirgaceae</taxon>
        <taxon>Mangrovivirga</taxon>
    </lineage>
</organism>